<dbReference type="InterPro" id="IPR012901">
    <property type="entry name" value="CARME"/>
</dbReference>
<sequence length="450" mass="51531">MRLSILVILTVVSSRAFAGTDPSNKIKEASVQSSDGIAEIEQAKFAIENAEIAQDALQMGVMPSRNGYDSPRHHQEKAHLMKRFDRKSGMWGSSHPRYRLLEALWGYSSYRERHVAELDRWRSLYKNMGKKQKQMVQKVVGYKKRLDDIEELIYKNDAVCKSLVMRAMEFYGIEQKELDEHLKQSTKEKRQADKFAVSQSLKHYVRDWADEGIKERNEAFPCILSILETLKAGSTKRTPLKVLLPGSGLGRLGHEVANLGDFEVTINEWSMFMNVGYRYIESQTSANTTTIHPFIDAMSHHALRTDMMRSVTTPNITPNPSVLLVEGDFNTAFKDRHGHYDIIVTHFFIDTARNLMEYFDTISRLLKPGGRWVNFGPLLYGTGPFVQLTLDEIINVIEEMGFVFEDIGDECGTLTFEGKKVRSKEAEYGFNVRALTRYAYLAQAWMVRKV</sequence>
<name>A0A6A5K495_9PLEO</name>
<feature type="signal peptide" evidence="1">
    <location>
        <begin position="1"/>
        <end position="18"/>
    </location>
</feature>
<evidence type="ECO:0000313" key="3">
    <source>
        <dbReference type="Proteomes" id="UP000800040"/>
    </source>
</evidence>
<organism evidence="2 3">
    <name type="scientific">Decorospora gaudefroyi</name>
    <dbReference type="NCBI Taxonomy" id="184978"/>
    <lineage>
        <taxon>Eukaryota</taxon>
        <taxon>Fungi</taxon>
        <taxon>Dikarya</taxon>
        <taxon>Ascomycota</taxon>
        <taxon>Pezizomycotina</taxon>
        <taxon>Dothideomycetes</taxon>
        <taxon>Pleosporomycetidae</taxon>
        <taxon>Pleosporales</taxon>
        <taxon>Pleosporineae</taxon>
        <taxon>Pleosporaceae</taxon>
        <taxon>Decorospora</taxon>
    </lineage>
</organism>
<dbReference type="InterPro" id="IPR029063">
    <property type="entry name" value="SAM-dependent_MTases_sf"/>
</dbReference>
<keyword evidence="3" id="KW-1185">Reference proteome</keyword>
<dbReference type="GO" id="GO:0008757">
    <property type="term" value="F:S-adenosylmethionine-dependent methyltransferase activity"/>
    <property type="evidence" value="ECO:0007669"/>
    <property type="project" value="InterPro"/>
</dbReference>
<dbReference type="EMBL" id="ML975603">
    <property type="protein sequence ID" value="KAF1828233.1"/>
    <property type="molecule type" value="Genomic_DNA"/>
</dbReference>
<dbReference type="PANTHER" id="PTHR12303:SF13">
    <property type="match status" value="1"/>
</dbReference>
<feature type="chain" id="PRO_5025508454" evidence="1">
    <location>
        <begin position="19"/>
        <end position="450"/>
    </location>
</feature>
<dbReference type="Pfam" id="PF07942">
    <property type="entry name" value="CARME"/>
    <property type="match status" value="1"/>
</dbReference>
<dbReference type="Gene3D" id="3.40.50.150">
    <property type="entry name" value="Vaccinia Virus protein VP39"/>
    <property type="match status" value="1"/>
</dbReference>
<keyword evidence="1" id="KW-0732">Signal</keyword>
<dbReference type="Proteomes" id="UP000800040">
    <property type="component" value="Unassembled WGS sequence"/>
</dbReference>
<dbReference type="PANTHER" id="PTHR12303">
    <property type="entry name" value="CARNOSINE N-METHYLTRANSFERASE"/>
    <property type="match status" value="1"/>
</dbReference>
<proteinExistence type="predicted"/>
<protein>
    <submittedName>
        <fullName evidence="2">N2227-domain-containing protein</fullName>
    </submittedName>
</protein>
<dbReference type="SMART" id="SM01296">
    <property type="entry name" value="N2227"/>
    <property type="match status" value="1"/>
</dbReference>
<dbReference type="OrthoDB" id="978at2759"/>
<evidence type="ECO:0000256" key="1">
    <source>
        <dbReference type="SAM" id="SignalP"/>
    </source>
</evidence>
<reference evidence="2" key="1">
    <citation type="submission" date="2020-01" db="EMBL/GenBank/DDBJ databases">
        <authorList>
            <consortium name="DOE Joint Genome Institute"/>
            <person name="Haridas S."/>
            <person name="Albert R."/>
            <person name="Binder M."/>
            <person name="Bloem J."/>
            <person name="Labutti K."/>
            <person name="Salamov A."/>
            <person name="Andreopoulos B."/>
            <person name="Baker S.E."/>
            <person name="Barry K."/>
            <person name="Bills G."/>
            <person name="Bluhm B.H."/>
            <person name="Cannon C."/>
            <person name="Castanera R."/>
            <person name="Culley D.E."/>
            <person name="Daum C."/>
            <person name="Ezra D."/>
            <person name="Gonzalez J.B."/>
            <person name="Henrissat B."/>
            <person name="Kuo A."/>
            <person name="Liang C."/>
            <person name="Lipzen A."/>
            <person name="Lutzoni F."/>
            <person name="Magnuson J."/>
            <person name="Mondo S."/>
            <person name="Nolan M."/>
            <person name="Ohm R."/>
            <person name="Pangilinan J."/>
            <person name="Park H.-J."/>
            <person name="Ramirez L."/>
            <person name="Alfaro M."/>
            <person name="Sun H."/>
            <person name="Tritt A."/>
            <person name="Yoshinaga Y."/>
            <person name="Zwiers L.-H."/>
            <person name="Turgeon B.G."/>
            <person name="Goodwin S.B."/>
            <person name="Spatafora J.W."/>
            <person name="Crous P.W."/>
            <person name="Grigoriev I.V."/>
        </authorList>
    </citation>
    <scope>NUCLEOTIDE SEQUENCE</scope>
    <source>
        <strain evidence="2">P77</strain>
    </source>
</reference>
<dbReference type="SUPFAM" id="SSF53335">
    <property type="entry name" value="S-adenosyl-L-methionine-dependent methyltransferases"/>
    <property type="match status" value="1"/>
</dbReference>
<gene>
    <name evidence="2" type="ORF">BDW02DRAFT_635305</name>
</gene>
<dbReference type="CDD" id="cd02440">
    <property type="entry name" value="AdoMet_MTases"/>
    <property type="match status" value="1"/>
</dbReference>
<dbReference type="AlphaFoldDB" id="A0A6A5K495"/>
<accession>A0A6A5K495</accession>
<evidence type="ECO:0000313" key="2">
    <source>
        <dbReference type="EMBL" id="KAF1828233.1"/>
    </source>
</evidence>